<dbReference type="Pfam" id="PF07723">
    <property type="entry name" value="LRR_2"/>
    <property type="match status" value="1"/>
</dbReference>
<dbReference type="PANTHER" id="PTHR32212">
    <property type="entry name" value="CYCLIN-LIKE F-BOX"/>
    <property type="match status" value="1"/>
</dbReference>
<dbReference type="Gene3D" id="1.20.1280.50">
    <property type="match status" value="1"/>
</dbReference>
<evidence type="ECO:0000313" key="2">
    <source>
        <dbReference type="Proteomes" id="UP000694864"/>
    </source>
</evidence>
<accession>A0ABM0UTH2</accession>
<reference evidence="2" key="1">
    <citation type="journal article" date="2014" name="Nat. Commun.">
        <title>The emerging biofuel crop Camelina sativa retains a highly undifferentiated hexaploid genome structure.</title>
        <authorList>
            <person name="Kagale S."/>
            <person name="Koh C."/>
            <person name="Nixon J."/>
            <person name="Bollina V."/>
            <person name="Clarke W.E."/>
            <person name="Tuteja R."/>
            <person name="Spillane C."/>
            <person name="Robinson S.J."/>
            <person name="Links M.G."/>
            <person name="Clarke C."/>
            <person name="Higgins E.E."/>
            <person name="Huebert T."/>
            <person name="Sharpe A.G."/>
            <person name="Parkin I.A."/>
        </authorList>
    </citation>
    <scope>NUCLEOTIDE SEQUENCE [LARGE SCALE GENOMIC DNA]</scope>
    <source>
        <strain evidence="2">cv. DH55</strain>
    </source>
</reference>
<sequence>MACSKGLSERLNEDRISQLPDPLICHILNHLRTQEVVRTSVLSSRWRSLWLLVPSLEWARWKFPDFSSFKSFGDRFFHSDRVTCLQNVELSLDTNDASYLTSWIDALTKRKIQRLSVERGFYHKMPLSLYVCETLTMYLNSVRYHKEATLERLVSSCPVLEDLEIFTFGGEANILQLICEYLKTDPLPRFGYMTRLHVTLCCSPLECLLTLLESFPNLKSLSLVFDYDKRAAPDETNQISFSPVPECLLSSLEFVDFRIKT</sequence>
<protein>
    <submittedName>
        <fullName evidence="3">F-box/FBD/LRR-repeat protein At2g05300</fullName>
    </submittedName>
</protein>
<keyword evidence="2" id="KW-1185">Reference proteome</keyword>
<dbReference type="InterPro" id="IPR013101">
    <property type="entry name" value="LRR_PRU1-like"/>
</dbReference>
<dbReference type="GeneID" id="104728854"/>
<dbReference type="InterPro" id="IPR036047">
    <property type="entry name" value="F-box-like_dom_sf"/>
</dbReference>
<dbReference type="Pfam" id="PF00646">
    <property type="entry name" value="F-box"/>
    <property type="match status" value="1"/>
</dbReference>
<organism evidence="2 3">
    <name type="scientific">Camelina sativa</name>
    <name type="common">False flax</name>
    <name type="synonym">Myagrum sativum</name>
    <dbReference type="NCBI Taxonomy" id="90675"/>
    <lineage>
        <taxon>Eukaryota</taxon>
        <taxon>Viridiplantae</taxon>
        <taxon>Streptophyta</taxon>
        <taxon>Embryophyta</taxon>
        <taxon>Tracheophyta</taxon>
        <taxon>Spermatophyta</taxon>
        <taxon>Magnoliopsida</taxon>
        <taxon>eudicotyledons</taxon>
        <taxon>Gunneridae</taxon>
        <taxon>Pentapetalae</taxon>
        <taxon>rosids</taxon>
        <taxon>malvids</taxon>
        <taxon>Brassicales</taxon>
        <taxon>Brassicaceae</taxon>
        <taxon>Camelineae</taxon>
        <taxon>Camelina</taxon>
    </lineage>
</organism>
<dbReference type="CDD" id="cd22160">
    <property type="entry name" value="F-box_AtFBL13-like"/>
    <property type="match status" value="1"/>
</dbReference>
<gene>
    <name evidence="3" type="primary">LOC104728854</name>
</gene>
<reference evidence="3" key="2">
    <citation type="submission" date="2025-08" db="UniProtKB">
        <authorList>
            <consortium name="RefSeq"/>
        </authorList>
    </citation>
    <scope>IDENTIFICATION</scope>
    <source>
        <tissue evidence="3">Leaf</tissue>
    </source>
</reference>
<proteinExistence type="predicted"/>
<evidence type="ECO:0000259" key="1">
    <source>
        <dbReference type="PROSITE" id="PS50181"/>
    </source>
</evidence>
<dbReference type="PANTHER" id="PTHR32212:SF234">
    <property type="entry name" value="F-BOX_LRR-REPEAT PROTEIN 13-LIKE"/>
    <property type="match status" value="1"/>
</dbReference>
<dbReference type="SUPFAM" id="SSF81383">
    <property type="entry name" value="F-box domain"/>
    <property type="match status" value="1"/>
</dbReference>
<dbReference type="Proteomes" id="UP000694864">
    <property type="component" value="Chromosome 11"/>
</dbReference>
<dbReference type="InterPro" id="IPR053781">
    <property type="entry name" value="F-box_AtFBL13-like"/>
</dbReference>
<evidence type="ECO:0000313" key="3">
    <source>
        <dbReference type="RefSeq" id="XP_010446085.1"/>
    </source>
</evidence>
<dbReference type="PROSITE" id="PS50181">
    <property type="entry name" value="FBOX"/>
    <property type="match status" value="1"/>
</dbReference>
<feature type="domain" description="F-box" evidence="1">
    <location>
        <begin position="13"/>
        <end position="49"/>
    </location>
</feature>
<dbReference type="InterPro" id="IPR001810">
    <property type="entry name" value="F-box_dom"/>
</dbReference>
<dbReference type="RefSeq" id="XP_010446085.1">
    <property type="nucleotide sequence ID" value="XM_010447783.1"/>
</dbReference>
<name>A0ABM0UTH2_CAMSA</name>